<sequence>MVSVVAEPDSKYGTEVFDEYVISKEFENVQEVMTSQIQQKGRLR</sequence>
<protein>
    <submittedName>
        <fullName evidence="1">Uncharacterized protein</fullName>
    </submittedName>
</protein>
<name>A0A1S5UW97_ENTFL</name>
<proteinExistence type="predicted"/>
<geneLocation type="plasmid" evidence="1">
    <name>p6742_1</name>
</geneLocation>
<dbReference type="RefSeq" id="WP_002415371.1">
    <property type="nucleotide sequence ID" value="NZ_AP018542.1"/>
</dbReference>
<accession>A0A1S5UW97</accession>
<dbReference type="EMBL" id="KY513280">
    <property type="protein sequence ID" value="AQM74934.1"/>
    <property type="molecule type" value="Genomic_DNA"/>
</dbReference>
<keyword evidence="1" id="KW-0614">Plasmid</keyword>
<evidence type="ECO:0000313" key="1">
    <source>
        <dbReference type="EMBL" id="AQM74934.1"/>
    </source>
</evidence>
<dbReference type="AlphaFoldDB" id="A0A1S5UW97"/>
<reference evidence="1" key="1">
    <citation type="journal article" date="2017" name="Eur. J. Clin. Microbiol. Infect. Dis.">
        <title>Linezolid-resistant enterococci in Polish hospitals: species, clonality and determinants of linezolid resistance.</title>
        <authorList>
            <person name="Gawryszewska I."/>
            <person name="Zabicka D."/>
            <person name="Hryniewicz W."/>
            <person name="Sadowy E."/>
        </authorList>
    </citation>
    <scope>NUCLEOTIDE SEQUENCE</scope>
    <source>
        <strain evidence="1">6742</strain>
        <plasmid evidence="1">p6742_1</plasmid>
    </source>
</reference>
<organism evidence="1">
    <name type="scientific">Enterococcus faecalis</name>
    <name type="common">Streptococcus faecalis</name>
    <dbReference type="NCBI Taxonomy" id="1351"/>
    <lineage>
        <taxon>Bacteria</taxon>
        <taxon>Bacillati</taxon>
        <taxon>Bacillota</taxon>
        <taxon>Bacilli</taxon>
        <taxon>Lactobacillales</taxon>
        <taxon>Enterococcaceae</taxon>
        <taxon>Enterococcus</taxon>
    </lineage>
</organism>
<dbReference type="GeneID" id="93225474"/>